<proteinExistence type="predicted"/>
<protein>
    <recommendedName>
        <fullName evidence="3">Peptidase A2 domain-containing protein</fullName>
    </recommendedName>
</protein>
<sequence>MGTDMNVVAKLRLGKTEIIWQVCLAPIIDDIVIGMDSMKDVDGITTARQGGLLMKDELIPGRYQKETDNQIPRVTVAMKTTLEPKSETDVIGMVDCPKEVLLDRQQLPNLALPFQEPTGPVQLILHIIPASNLGKTIETLTHCLVIQRQVMFMTATKQEWTRLHCHEMAANTAANCTRNGNI</sequence>
<organism evidence="1 2">
    <name type="scientific">Mytilus galloprovincialis</name>
    <name type="common">Mediterranean mussel</name>
    <dbReference type="NCBI Taxonomy" id="29158"/>
    <lineage>
        <taxon>Eukaryota</taxon>
        <taxon>Metazoa</taxon>
        <taxon>Spiralia</taxon>
        <taxon>Lophotrochozoa</taxon>
        <taxon>Mollusca</taxon>
        <taxon>Bivalvia</taxon>
        <taxon>Autobranchia</taxon>
        <taxon>Pteriomorphia</taxon>
        <taxon>Mytilida</taxon>
        <taxon>Mytiloidea</taxon>
        <taxon>Mytilidae</taxon>
        <taxon>Mytilinae</taxon>
        <taxon>Mytilus</taxon>
    </lineage>
</organism>
<dbReference type="AlphaFoldDB" id="A0A8B6EAF9"/>
<dbReference type="Proteomes" id="UP000596742">
    <property type="component" value="Unassembled WGS sequence"/>
</dbReference>
<evidence type="ECO:0000313" key="2">
    <source>
        <dbReference type="Proteomes" id="UP000596742"/>
    </source>
</evidence>
<keyword evidence="2" id="KW-1185">Reference proteome</keyword>
<gene>
    <name evidence="1" type="ORF">MGAL_10B030869</name>
</gene>
<comment type="caution">
    <text evidence="1">The sequence shown here is derived from an EMBL/GenBank/DDBJ whole genome shotgun (WGS) entry which is preliminary data.</text>
</comment>
<name>A0A8B6EAF9_MYTGA</name>
<dbReference type="OrthoDB" id="8905589at2759"/>
<evidence type="ECO:0008006" key="3">
    <source>
        <dbReference type="Google" id="ProtNLM"/>
    </source>
</evidence>
<evidence type="ECO:0000313" key="1">
    <source>
        <dbReference type="EMBL" id="VDI31094.1"/>
    </source>
</evidence>
<dbReference type="EMBL" id="UYJE01004761">
    <property type="protein sequence ID" value="VDI31094.1"/>
    <property type="molecule type" value="Genomic_DNA"/>
</dbReference>
<accession>A0A8B6EAF9</accession>
<reference evidence="1" key="1">
    <citation type="submission" date="2018-11" db="EMBL/GenBank/DDBJ databases">
        <authorList>
            <person name="Alioto T."/>
            <person name="Alioto T."/>
        </authorList>
    </citation>
    <scope>NUCLEOTIDE SEQUENCE</scope>
</reference>